<dbReference type="CDD" id="cd00093">
    <property type="entry name" value="HTH_XRE"/>
    <property type="match status" value="1"/>
</dbReference>
<reference evidence="2" key="1">
    <citation type="journal article" date="2021" name="Proc. Natl. Acad. Sci. U.S.A.">
        <title>A Catalog of Tens of Thousands of Viruses from Human Metagenomes Reveals Hidden Associations with Chronic Diseases.</title>
        <authorList>
            <person name="Tisza M.J."/>
            <person name="Buck C.B."/>
        </authorList>
    </citation>
    <scope>NUCLEOTIDE SEQUENCE</scope>
    <source>
        <strain evidence="2">Ct5jB2</strain>
    </source>
</reference>
<dbReference type="InterPro" id="IPR001387">
    <property type="entry name" value="Cro/C1-type_HTH"/>
</dbReference>
<dbReference type="SMART" id="SM00530">
    <property type="entry name" value="HTH_XRE"/>
    <property type="match status" value="1"/>
</dbReference>
<accession>A0A8S5TTD7</accession>
<sequence length="119" mass="13754">MDEFIVNQHIMEICKQRNLSIYRLAKMSDMPYSSLNNMIKHRHVPTIYNLIKICNGLNISLSQFFAGIEDNVDNNVLSSEQQDVISLWDLLDSKSKEFALIYMKGLAHLPMTGVEDEKF</sequence>
<dbReference type="Gene3D" id="1.10.260.40">
    <property type="entry name" value="lambda repressor-like DNA-binding domains"/>
    <property type="match status" value="1"/>
</dbReference>
<dbReference type="InterPro" id="IPR010982">
    <property type="entry name" value="Lambda_DNA-bd_dom_sf"/>
</dbReference>
<organism evidence="2">
    <name type="scientific">Siphoviridae sp. ct5jB2</name>
    <dbReference type="NCBI Taxonomy" id="2825337"/>
    <lineage>
        <taxon>Viruses</taxon>
        <taxon>Duplodnaviria</taxon>
        <taxon>Heunggongvirae</taxon>
        <taxon>Uroviricota</taxon>
        <taxon>Caudoviricetes</taxon>
    </lineage>
</organism>
<protein>
    <submittedName>
        <fullName evidence="2">Helix-turn-helix XRE-family like protein</fullName>
    </submittedName>
</protein>
<dbReference type="EMBL" id="BK015927">
    <property type="protein sequence ID" value="DAF85448.1"/>
    <property type="molecule type" value="Genomic_DNA"/>
</dbReference>
<dbReference type="PROSITE" id="PS50943">
    <property type="entry name" value="HTH_CROC1"/>
    <property type="match status" value="1"/>
</dbReference>
<evidence type="ECO:0000259" key="1">
    <source>
        <dbReference type="PROSITE" id="PS50943"/>
    </source>
</evidence>
<dbReference type="SUPFAM" id="SSF47413">
    <property type="entry name" value="lambda repressor-like DNA-binding domains"/>
    <property type="match status" value="1"/>
</dbReference>
<name>A0A8S5TTD7_9CAUD</name>
<feature type="domain" description="HTH cro/C1-type" evidence="1">
    <location>
        <begin position="10"/>
        <end position="64"/>
    </location>
</feature>
<evidence type="ECO:0000313" key="2">
    <source>
        <dbReference type="EMBL" id="DAF85448.1"/>
    </source>
</evidence>
<proteinExistence type="predicted"/>
<dbReference type="GO" id="GO:0003677">
    <property type="term" value="F:DNA binding"/>
    <property type="evidence" value="ECO:0007669"/>
    <property type="project" value="InterPro"/>
</dbReference>
<dbReference type="Pfam" id="PF01381">
    <property type="entry name" value="HTH_3"/>
    <property type="match status" value="1"/>
</dbReference>